<dbReference type="SUPFAM" id="SSF52402">
    <property type="entry name" value="Adenine nucleotide alpha hydrolases-like"/>
    <property type="match status" value="1"/>
</dbReference>
<dbReference type="AlphaFoldDB" id="A0A2S3WH68"/>
<keyword evidence="4 9" id="KW-0547">Nucleotide-binding</keyword>
<feature type="binding site" evidence="9">
    <location>
        <position position="302"/>
    </location>
    <ligand>
        <name>ATP</name>
        <dbReference type="ChEBI" id="CHEBI:30616"/>
    </ligand>
</feature>
<evidence type="ECO:0000256" key="4">
    <source>
        <dbReference type="ARBA" id="ARBA00022741"/>
    </source>
</evidence>
<gene>
    <name evidence="12" type="ORF">BGP80_20990</name>
</gene>
<comment type="caution">
    <text evidence="12">The sequence shown here is derived from an EMBL/GenBank/DDBJ whole genome shotgun (WGS) entry which is preliminary data.</text>
</comment>
<comment type="similarity">
    <text evidence="2">Belongs to the asparagine synthetase family.</text>
</comment>
<dbReference type="PROSITE" id="PS51278">
    <property type="entry name" value="GATASE_TYPE_2"/>
    <property type="match status" value="1"/>
</dbReference>
<dbReference type="PIRSF" id="PIRSF001589">
    <property type="entry name" value="Asn_synthetase_glu-h"/>
    <property type="match status" value="1"/>
</dbReference>
<evidence type="ECO:0000256" key="9">
    <source>
        <dbReference type="PIRSR" id="PIRSR001589-2"/>
    </source>
</evidence>
<dbReference type="Gene3D" id="3.40.50.620">
    <property type="entry name" value="HUPs"/>
    <property type="match status" value="1"/>
</dbReference>
<accession>A0A2S3WH68</accession>
<dbReference type="PANTHER" id="PTHR43284">
    <property type="entry name" value="ASPARAGINE SYNTHETASE (GLUTAMINE-HYDROLYZING)"/>
    <property type="match status" value="1"/>
</dbReference>
<dbReference type="NCBIfam" id="TIGR01536">
    <property type="entry name" value="asn_synth_AEB"/>
    <property type="match status" value="1"/>
</dbReference>
<reference evidence="12 13" key="2">
    <citation type="submission" date="2018-03" db="EMBL/GenBank/DDBJ databases">
        <title>Draft genome of Pseudomonas putida strain KT-27.</title>
        <authorList>
            <person name="Yoshizawa S."/>
            <person name="Khan N.H."/>
            <person name="Nishimura M."/>
            <person name="Chiura H.X."/>
            <person name="Ogura Y."/>
            <person name="Hayashi T."/>
            <person name="Kogure K."/>
        </authorList>
    </citation>
    <scope>NUCLEOTIDE SEQUENCE [LARGE SCALE GENOMIC DNA]</scope>
    <source>
        <strain evidence="12 13">KT-27</strain>
    </source>
</reference>
<dbReference type="InterPro" id="IPR006426">
    <property type="entry name" value="Asn_synth_AEB"/>
</dbReference>
<dbReference type="RefSeq" id="WP_103438197.1">
    <property type="nucleotide sequence ID" value="NZ_MIND01000018.1"/>
</dbReference>
<reference evidence="12 13" key="1">
    <citation type="submission" date="2016-08" db="EMBL/GenBank/DDBJ databases">
        <authorList>
            <person name="Seilhamer J.J."/>
        </authorList>
    </citation>
    <scope>NUCLEOTIDE SEQUENCE [LARGE SCALE GENOMIC DNA]</scope>
    <source>
        <strain evidence="12 13">KT-27</strain>
    </source>
</reference>
<evidence type="ECO:0000256" key="2">
    <source>
        <dbReference type="ARBA" id="ARBA00005752"/>
    </source>
</evidence>
<feature type="active site" description="For GATase activity" evidence="8">
    <location>
        <position position="2"/>
    </location>
</feature>
<dbReference type="PANTHER" id="PTHR43284:SF1">
    <property type="entry name" value="ASPARAGINE SYNTHETASE"/>
    <property type="match status" value="1"/>
</dbReference>
<dbReference type="Gene3D" id="3.60.20.10">
    <property type="entry name" value="Glutamine Phosphoribosylpyrophosphate, subunit 1, domain 1"/>
    <property type="match status" value="1"/>
</dbReference>
<evidence type="ECO:0000256" key="7">
    <source>
        <dbReference type="ARBA" id="ARBA00048741"/>
    </source>
</evidence>
<comment type="pathway">
    <text evidence="1">Amino-acid biosynthesis; L-asparagine biosynthesis; L-asparagine from L-aspartate (L-Gln route): step 1/1.</text>
</comment>
<dbReference type="InterPro" id="IPR001962">
    <property type="entry name" value="Asn_synthase"/>
</dbReference>
<dbReference type="Pfam" id="PF00733">
    <property type="entry name" value="Asn_synthase"/>
    <property type="match status" value="1"/>
</dbReference>
<dbReference type="EC" id="6.3.5.4" evidence="3"/>
<dbReference type="Pfam" id="PF13537">
    <property type="entry name" value="GATase_7"/>
    <property type="match status" value="1"/>
</dbReference>
<dbReference type="CDD" id="cd00712">
    <property type="entry name" value="AsnB"/>
    <property type="match status" value="1"/>
</dbReference>
<evidence type="ECO:0000256" key="5">
    <source>
        <dbReference type="ARBA" id="ARBA00022840"/>
    </source>
</evidence>
<dbReference type="CDD" id="cd01991">
    <property type="entry name" value="Asn_synthase_B_C"/>
    <property type="match status" value="1"/>
</dbReference>
<evidence type="ECO:0000259" key="11">
    <source>
        <dbReference type="PROSITE" id="PS51278"/>
    </source>
</evidence>
<dbReference type="SUPFAM" id="SSF56235">
    <property type="entry name" value="N-terminal nucleophile aminohydrolases (Ntn hydrolases)"/>
    <property type="match status" value="1"/>
</dbReference>
<proteinExistence type="inferred from homology"/>
<feature type="binding site" evidence="9">
    <location>
        <position position="105"/>
    </location>
    <ligand>
        <name>L-glutamine</name>
        <dbReference type="ChEBI" id="CHEBI:58359"/>
    </ligand>
</feature>
<evidence type="ECO:0000256" key="8">
    <source>
        <dbReference type="PIRSR" id="PIRSR001589-1"/>
    </source>
</evidence>
<dbReference type="InterPro" id="IPR051786">
    <property type="entry name" value="ASN_synthetase/amidase"/>
</dbReference>
<dbReference type="InterPro" id="IPR017932">
    <property type="entry name" value="GATase_2_dom"/>
</dbReference>
<comment type="catalytic activity">
    <reaction evidence="7">
        <text>L-aspartate + L-glutamine + ATP + H2O = L-asparagine + L-glutamate + AMP + diphosphate + H(+)</text>
        <dbReference type="Rhea" id="RHEA:12228"/>
        <dbReference type="ChEBI" id="CHEBI:15377"/>
        <dbReference type="ChEBI" id="CHEBI:15378"/>
        <dbReference type="ChEBI" id="CHEBI:29985"/>
        <dbReference type="ChEBI" id="CHEBI:29991"/>
        <dbReference type="ChEBI" id="CHEBI:30616"/>
        <dbReference type="ChEBI" id="CHEBI:33019"/>
        <dbReference type="ChEBI" id="CHEBI:58048"/>
        <dbReference type="ChEBI" id="CHEBI:58359"/>
        <dbReference type="ChEBI" id="CHEBI:456215"/>
        <dbReference type="EC" id="6.3.5.4"/>
    </reaction>
</comment>
<sequence>MCGFAGLLSKLPLSSDTGLLLEKMASAIIHRGPDAAGVWMDGTAGIGFSHRRLSIMDTSSHGAQPMHSQGGRYTIAFNGEIYNYLELRQKLADEQQAIAWTGHSDTETLLACFEAYGIEATLALLHGMFAIALWDAETAQLTLMRDRLGEKPLYYGWLGDQFLFGSELKALRAAPAFASPIDNQALAQFLQYGYVPAPLSIYAKVSKVMPGHFLQVSLSEPQPRSKEYWSIDEVVARGIQAPFAGSPDEAVTQLEQHLHTAIGKQMLADVPLGAFLSGGVDSSLIVALMQAQSAERIKTFSIGFSDARFNEAPYAKEVAQHIGTEHEELYISAEQALATVPMIADIWDEPFADPSQIPTYLVSKLARGKVTVSLSGDGGDELFCGYNRYLVAGKLWRYMSPVPTGLRAGLGSLLTAVEPERWDAMSRWIPKAKGLGSVGDKLHKLANVLKARGPQDIYGSIVSSHSASSRLLAKPIAVEPERVANPGLCNVQQMMAWDLKEYLPGDILTKLDRAAMAVSLEGRAPFLDHSIVEFAWSLPLDYKFRDGQTKWPLKQVLYKYVDRSLIDRPKMGFGVPLREWLIGPLREWAEALLNTERMRADGYLDAKAVQQLWQEHLSGKRNHAAILWNVLMFQAWLTRQSL</sequence>
<evidence type="ECO:0000256" key="6">
    <source>
        <dbReference type="ARBA" id="ARBA00022962"/>
    </source>
</evidence>
<dbReference type="GO" id="GO:0006529">
    <property type="term" value="P:asparagine biosynthetic process"/>
    <property type="evidence" value="ECO:0007669"/>
    <property type="project" value="UniProtKB-KW"/>
</dbReference>
<dbReference type="EMBL" id="MIND01000018">
    <property type="protein sequence ID" value="POF90275.1"/>
    <property type="molecule type" value="Genomic_DNA"/>
</dbReference>
<dbReference type="InterPro" id="IPR033738">
    <property type="entry name" value="AsnB_N"/>
</dbReference>
<name>A0A2S3WH68_PSEPU</name>
<evidence type="ECO:0000256" key="1">
    <source>
        <dbReference type="ARBA" id="ARBA00005187"/>
    </source>
</evidence>
<dbReference type="Proteomes" id="UP000237194">
    <property type="component" value="Unassembled WGS sequence"/>
</dbReference>
<evidence type="ECO:0000256" key="3">
    <source>
        <dbReference type="ARBA" id="ARBA00012737"/>
    </source>
</evidence>
<dbReference type="InterPro" id="IPR029055">
    <property type="entry name" value="Ntn_hydrolases_N"/>
</dbReference>
<feature type="site" description="Important for beta-aspartyl-AMP intermediate formation" evidence="10">
    <location>
        <position position="377"/>
    </location>
</feature>
<keyword evidence="8" id="KW-0061">Asparagine biosynthesis</keyword>
<evidence type="ECO:0000313" key="13">
    <source>
        <dbReference type="Proteomes" id="UP000237194"/>
    </source>
</evidence>
<evidence type="ECO:0000256" key="10">
    <source>
        <dbReference type="PIRSR" id="PIRSR001589-3"/>
    </source>
</evidence>
<dbReference type="GO" id="GO:0005524">
    <property type="term" value="F:ATP binding"/>
    <property type="evidence" value="ECO:0007669"/>
    <property type="project" value="UniProtKB-KW"/>
</dbReference>
<dbReference type="GO" id="GO:0005829">
    <property type="term" value="C:cytosol"/>
    <property type="evidence" value="ECO:0007669"/>
    <property type="project" value="TreeGrafter"/>
</dbReference>
<keyword evidence="8" id="KW-0028">Amino-acid biosynthesis</keyword>
<keyword evidence="6 8" id="KW-0315">Glutamine amidotransferase</keyword>
<protein>
    <recommendedName>
        <fullName evidence="3">asparagine synthase (glutamine-hydrolyzing)</fullName>
        <ecNumber evidence="3">6.3.5.4</ecNumber>
    </recommendedName>
</protein>
<keyword evidence="5 9" id="KW-0067">ATP-binding</keyword>
<feature type="domain" description="Glutamine amidotransferase type-2" evidence="11">
    <location>
        <begin position="2"/>
        <end position="219"/>
    </location>
</feature>
<dbReference type="GO" id="GO:0004066">
    <property type="term" value="F:asparagine synthase (glutamine-hydrolyzing) activity"/>
    <property type="evidence" value="ECO:0007669"/>
    <property type="project" value="UniProtKB-EC"/>
</dbReference>
<organism evidence="12 13">
    <name type="scientific">Pseudomonas putida</name>
    <name type="common">Arthrobacter siderocapsulatus</name>
    <dbReference type="NCBI Taxonomy" id="303"/>
    <lineage>
        <taxon>Bacteria</taxon>
        <taxon>Pseudomonadati</taxon>
        <taxon>Pseudomonadota</taxon>
        <taxon>Gammaproteobacteria</taxon>
        <taxon>Pseudomonadales</taxon>
        <taxon>Pseudomonadaceae</taxon>
        <taxon>Pseudomonas</taxon>
    </lineage>
</organism>
<dbReference type="InterPro" id="IPR014729">
    <property type="entry name" value="Rossmann-like_a/b/a_fold"/>
</dbReference>
<evidence type="ECO:0000313" key="12">
    <source>
        <dbReference type="EMBL" id="POF90275.1"/>
    </source>
</evidence>
<feature type="binding site" evidence="9">
    <location>
        <begin position="375"/>
        <end position="376"/>
    </location>
    <ligand>
        <name>ATP</name>
        <dbReference type="ChEBI" id="CHEBI:30616"/>
    </ligand>
</feature>